<dbReference type="OrthoDB" id="21499at2759"/>
<dbReference type="PANTHER" id="PTHR14689">
    <property type="entry name" value="PHORBOL-ESTER_DAG-TYPE DOMAIN-CONTAINING PROTEIN"/>
    <property type="match status" value="1"/>
</dbReference>
<dbReference type="InterPro" id="IPR025451">
    <property type="entry name" value="DUF4211"/>
</dbReference>
<dbReference type="GO" id="GO:0005634">
    <property type="term" value="C:nucleus"/>
    <property type="evidence" value="ECO:0007669"/>
    <property type="project" value="TreeGrafter"/>
</dbReference>
<sequence>MPKKPSKVIKDFKIQTTLDQFSSSPSRNITSKPKSNQLARPRRRASNSERISSDDSDGIGVVKFEKNRPTRKVVISSSSESDSDSRLSHTAEINGSADRRRRHRRPRVAVSSNSDVGSISSPESSPPATDDDHKPHQPASTKGKKREFTLSSDSNGKPRAKRPRVLANKPDSALASPRSGDSDDDSDLLAELDADRIIESRFRAPKRSAYSRSLDQLKRRKNGPTKSAEKSHDESGSGAVSHDSEGDDFPFDGLFESSVPSGNMSDDDILDDEPLGTESEVVDDNFIVEDDGLGAVILPPEFSMDSHQAISDDFKVICQMYVHMAVAKSRSKFSRISQKDSYFSVPLNMVRRKLSGLRDSLVASSIWKSDFKSTLDYYPEASITPLMTSTPLGRVPTISFRVFGPPYDRDTLVPIDASDDESREDDDSNSQSFDLGRFCARRAQVYHSFSHWEYALFSVLQQEVCDLRDPEGSGRGRFIRVNWGDPDEVPKDVNDPDQIVDWLDSRGIIKHEYAKIKQMMEDARTLDFQGKGGHHNDFLG</sequence>
<dbReference type="EMBL" id="MU128909">
    <property type="protein sequence ID" value="KAF9521116.1"/>
    <property type="molecule type" value="Genomic_DNA"/>
</dbReference>
<dbReference type="AlphaFoldDB" id="A0A9P6BDT3"/>
<evidence type="ECO:0000256" key="1">
    <source>
        <dbReference type="SAM" id="MobiDB-lite"/>
    </source>
</evidence>
<feature type="compositionally biased region" description="Polar residues" evidence="1">
    <location>
        <begin position="19"/>
        <end position="38"/>
    </location>
</feature>
<feature type="region of interest" description="Disordered" evidence="1">
    <location>
        <begin position="19"/>
        <end position="257"/>
    </location>
</feature>
<dbReference type="Proteomes" id="UP000886523">
    <property type="component" value="Unassembled WGS sequence"/>
</dbReference>
<organism evidence="3 4">
    <name type="scientific">Hydnum rufescens UP504</name>
    <dbReference type="NCBI Taxonomy" id="1448309"/>
    <lineage>
        <taxon>Eukaryota</taxon>
        <taxon>Fungi</taxon>
        <taxon>Dikarya</taxon>
        <taxon>Basidiomycota</taxon>
        <taxon>Agaricomycotina</taxon>
        <taxon>Agaricomycetes</taxon>
        <taxon>Cantharellales</taxon>
        <taxon>Hydnaceae</taxon>
        <taxon>Hydnum</taxon>
    </lineage>
</organism>
<comment type="caution">
    <text evidence="3">The sequence shown here is derived from an EMBL/GenBank/DDBJ whole genome shotgun (WGS) entry which is preliminary data.</text>
</comment>
<feature type="domain" description="DUF4211" evidence="2">
    <location>
        <begin position="285"/>
        <end position="412"/>
    </location>
</feature>
<proteinExistence type="predicted"/>
<feature type="compositionally biased region" description="Acidic residues" evidence="1">
    <location>
        <begin position="182"/>
        <end position="192"/>
    </location>
</feature>
<dbReference type="Pfam" id="PF13926">
    <property type="entry name" value="DUF4211"/>
    <property type="match status" value="1"/>
</dbReference>
<feature type="compositionally biased region" description="Basic and acidic residues" evidence="1">
    <location>
        <begin position="193"/>
        <end position="202"/>
    </location>
</feature>
<gene>
    <name evidence="3" type="ORF">BS47DRAFT_1335217</name>
</gene>
<evidence type="ECO:0000259" key="2">
    <source>
        <dbReference type="Pfam" id="PF13926"/>
    </source>
</evidence>
<protein>
    <recommendedName>
        <fullName evidence="2">DUF4211 domain-containing protein</fullName>
    </recommendedName>
</protein>
<name>A0A9P6BDT3_9AGAM</name>
<feature type="compositionally biased region" description="Low complexity" evidence="1">
    <location>
        <begin position="111"/>
        <end position="121"/>
    </location>
</feature>
<dbReference type="PANTHER" id="PTHR14689:SF0">
    <property type="entry name" value="COILED-COIL DOMAIN-CONTAINING PROTEIN 82"/>
    <property type="match status" value="1"/>
</dbReference>
<keyword evidence="4" id="KW-1185">Reference proteome</keyword>
<evidence type="ECO:0000313" key="4">
    <source>
        <dbReference type="Proteomes" id="UP000886523"/>
    </source>
</evidence>
<evidence type="ECO:0000313" key="3">
    <source>
        <dbReference type="EMBL" id="KAF9521116.1"/>
    </source>
</evidence>
<reference evidence="3" key="1">
    <citation type="journal article" date="2020" name="Nat. Commun.">
        <title>Large-scale genome sequencing of mycorrhizal fungi provides insights into the early evolution of symbiotic traits.</title>
        <authorList>
            <person name="Miyauchi S."/>
            <person name="Kiss E."/>
            <person name="Kuo A."/>
            <person name="Drula E."/>
            <person name="Kohler A."/>
            <person name="Sanchez-Garcia M."/>
            <person name="Morin E."/>
            <person name="Andreopoulos B."/>
            <person name="Barry K.W."/>
            <person name="Bonito G."/>
            <person name="Buee M."/>
            <person name="Carver A."/>
            <person name="Chen C."/>
            <person name="Cichocki N."/>
            <person name="Clum A."/>
            <person name="Culley D."/>
            <person name="Crous P.W."/>
            <person name="Fauchery L."/>
            <person name="Girlanda M."/>
            <person name="Hayes R.D."/>
            <person name="Keri Z."/>
            <person name="LaButti K."/>
            <person name="Lipzen A."/>
            <person name="Lombard V."/>
            <person name="Magnuson J."/>
            <person name="Maillard F."/>
            <person name="Murat C."/>
            <person name="Nolan M."/>
            <person name="Ohm R.A."/>
            <person name="Pangilinan J."/>
            <person name="Pereira M.F."/>
            <person name="Perotto S."/>
            <person name="Peter M."/>
            <person name="Pfister S."/>
            <person name="Riley R."/>
            <person name="Sitrit Y."/>
            <person name="Stielow J.B."/>
            <person name="Szollosi G."/>
            <person name="Zifcakova L."/>
            <person name="Stursova M."/>
            <person name="Spatafora J.W."/>
            <person name="Tedersoo L."/>
            <person name="Vaario L.M."/>
            <person name="Yamada A."/>
            <person name="Yan M."/>
            <person name="Wang P."/>
            <person name="Xu J."/>
            <person name="Bruns T."/>
            <person name="Baldrian P."/>
            <person name="Vilgalys R."/>
            <person name="Dunand C."/>
            <person name="Henrissat B."/>
            <person name="Grigoriev I.V."/>
            <person name="Hibbett D."/>
            <person name="Nagy L.G."/>
            <person name="Martin F.M."/>
        </authorList>
    </citation>
    <scope>NUCLEOTIDE SEQUENCE</scope>
    <source>
        <strain evidence="3">UP504</strain>
    </source>
</reference>
<accession>A0A9P6BDT3</accession>